<proteinExistence type="predicted"/>
<dbReference type="Gene3D" id="3.30.1370.10">
    <property type="entry name" value="K Homology domain, type 1"/>
    <property type="match status" value="3"/>
</dbReference>
<feature type="domain" description="BTB" evidence="4">
    <location>
        <begin position="492"/>
        <end position="561"/>
    </location>
</feature>
<keyword evidence="1" id="KW-0677">Repeat</keyword>
<dbReference type="InterPro" id="IPR011333">
    <property type="entry name" value="SKP1/BTB/POZ_sf"/>
</dbReference>
<dbReference type="InterPro" id="IPR000210">
    <property type="entry name" value="BTB/POZ_dom"/>
</dbReference>
<feature type="region of interest" description="Disordered" evidence="3">
    <location>
        <begin position="1"/>
        <end position="60"/>
    </location>
</feature>
<dbReference type="Proteomes" id="UP001521785">
    <property type="component" value="Unassembled WGS sequence"/>
</dbReference>
<dbReference type="SMART" id="SM00322">
    <property type="entry name" value="KH"/>
    <property type="match status" value="3"/>
</dbReference>
<keyword evidence="2" id="KW-0694">RNA-binding</keyword>
<dbReference type="InterPro" id="IPR004088">
    <property type="entry name" value="KH_dom_type_1"/>
</dbReference>
<gene>
    <name evidence="5" type="primary">PBP2</name>
    <name evidence="5" type="ORF">SLS60_006156</name>
</gene>
<reference evidence="5 6" key="1">
    <citation type="submission" date="2024-02" db="EMBL/GenBank/DDBJ databases">
        <title>De novo assembly and annotation of 12 fungi associated with fruit tree decline syndrome in Ontario, Canada.</title>
        <authorList>
            <person name="Sulman M."/>
            <person name="Ellouze W."/>
            <person name="Ilyukhin E."/>
        </authorList>
    </citation>
    <scope>NUCLEOTIDE SEQUENCE [LARGE SCALE GENOMIC DNA]</scope>
    <source>
        <strain evidence="5 6">M42-189</strain>
    </source>
</reference>
<keyword evidence="6" id="KW-1185">Reference proteome</keyword>
<evidence type="ECO:0000256" key="1">
    <source>
        <dbReference type="ARBA" id="ARBA00022737"/>
    </source>
</evidence>
<name>A0ABR3RE65_9PLEO</name>
<evidence type="ECO:0000313" key="5">
    <source>
        <dbReference type="EMBL" id="KAL1602735.1"/>
    </source>
</evidence>
<dbReference type="SUPFAM" id="SSF54695">
    <property type="entry name" value="POZ domain"/>
    <property type="match status" value="1"/>
</dbReference>
<evidence type="ECO:0000313" key="6">
    <source>
        <dbReference type="Proteomes" id="UP001521785"/>
    </source>
</evidence>
<accession>A0ABR3RE65</accession>
<feature type="region of interest" description="Disordered" evidence="3">
    <location>
        <begin position="340"/>
        <end position="413"/>
    </location>
</feature>
<sequence length="676" mass="72480">MSASPTIATSSTKRPLEEPSSPSGPNDQPDAKRPALDKVVNEPAAEDIDTAQPVKAEDIAPENINAEGDAGAEVIADGALANENGAKEDAQTDTVLPDAPAVVPSLDTQPIQSTSGANGRPAAHTQHQDETNWLHLRACIGTSEAATIIGKGGENVTQIRRLSGAKCTVSDYARGAVERILTVSGQVDAVSKAFGLIVRTLNQEDLETASTGTSKAYPMRLLIPHILIGSIIGKGGVRIREIQEASNAKLNASDTMLPNSGERSLVVLGVADAVHIAVYYVAQTLVEQLTERFGGPAASQYATRSGTAANVVPGGMSVQPYVPQPAGGQYNYPDNYRRQAHPAQRTPVHGQHPQYGVHGQAPQQAYGQPSMPYGAGSPARGHYGAPTPQPGPYGGHHAAAPVAHGHGAVPNQPPVQVPGQPLTQQIYIPNDMVGAIIGKGGAKINEIRQLSGSVIKINEPTDNSNERLVTITGTQECNQMALTTADHFTRTSEILVGGGSKSTRFLLHTSLLTQQSPYFRAALTGPFLEATDQSIRFDDIAVEIFELLVTWLYTGTIKPVPFKDGKPAYYTLLHLYILADRLCFEGLRNHIVDMIADLADSTNSVLTPSDTRILYNEIDEGAKIKQLVLDLFAFKKTDKLLATHTDAWHAKFLRDLWLVALRYRSEWKVTEVDKKA</sequence>
<dbReference type="Pfam" id="PF00013">
    <property type="entry name" value="KH_1"/>
    <property type="match status" value="3"/>
</dbReference>
<dbReference type="Gene3D" id="3.30.710.10">
    <property type="entry name" value="Potassium Channel Kv1.1, Chain A"/>
    <property type="match status" value="1"/>
</dbReference>
<dbReference type="Pfam" id="PF00651">
    <property type="entry name" value="BTB"/>
    <property type="match status" value="1"/>
</dbReference>
<feature type="compositionally biased region" description="Low complexity" evidence="3">
    <location>
        <begin position="395"/>
        <end position="410"/>
    </location>
</feature>
<feature type="compositionally biased region" description="Polar residues" evidence="3">
    <location>
        <begin position="1"/>
        <end position="13"/>
    </location>
</feature>
<dbReference type="PROSITE" id="PS50084">
    <property type="entry name" value="KH_TYPE_1"/>
    <property type="match status" value="3"/>
</dbReference>
<evidence type="ECO:0000256" key="3">
    <source>
        <dbReference type="SAM" id="MobiDB-lite"/>
    </source>
</evidence>
<organism evidence="5 6">
    <name type="scientific">Paraconiothyrium brasiliense</name>
    <dbReference type="NCBI Taxonomy" id="300254"/>
    <lineage>
        <taxon>Eukaryota</taxon>
        <taxon>Fungi</taxon>
        <taxon>Dikarya</taxon>
        <taxon>Ascomycota</taxon>
        <taxon>Pezizomycotina</taxon>
        <taxon>Dothideomycetes</taxon>
        <taxon>Pleosporomycetidae</taxon>
        <taxon>Pleosporales</taxon>
        <taxon>Massarineae</taxon>
        <taxon>Didymosphaeriaceae</taxon>
        <taxon>Paraconiothyrium</taxon>
    </lineage>
</organism>
<dbReference type="InterPro" id="IPR004087">
    <property type="entry name" value="KH_dom"/>
</dbReference>
<dbReference type="PROSITE" id="PS50097">
    <property type="entry name" value="BTB"/>
    <property type="match status" value="1"/>
</dbReference>
<dbReference type="InterPro" id="IPR036612">
    <property type="entry name" value="KH_dom_type_1_sf"/>
</dbReference>
<evidence type="ECO:0000256" key="2">
    <source>
        <dbReference type="PROSITE-ProRule" id="PRU00117"/>
    </source>
</evidence>
<dbReference type="SMART" id="SM00225">
    <property type="entry name" value="BTB"/>
    <property type="match status" value="1"/>
</dbReference>
<dbReference type="EMBL" id="JAKJXO020000007">
    <property type="protein sequence ID" value="KAL1602735.1"/>
    <property type="molecule type" value="Genomic_DNA"/>
</dbReference>
<dbReference type="CDD" id="cd22456">
    <property type="entry name" value="KH-I_Rnc1_rpt2"/>
    <property type="match status" value="1"/>
</dbReference>
<comment type="caution">
    <text evidence="5">The sequence shown here is derived from an EMBL/GenBank/DDBJ whole genome shotgun (WGS) entry which is preliminary data.</text>
</comment>
<evidence type="ECO:0000259" key="4">
    <source>
        <dbReference type="PROSITE" id="PS50097"/>
    </source>
</evidence>
<dbReference type="SUPFAM" id="SSF54791">
    <property type="entry name" value="Eukaryotic type KH-domain (KH-domain type I)"/>
    <property type="match status" value="3"/>
</dbReference>
<dbReference type="PANTHER" id="PTHR10288">
    <property type="entry name" value="KH DOMAIN CONTAINING RNA BINDING PROTEIN"/>
    <property type="match status" value="1"/>
</dbReference>
<dbReference type="CDD" id="cd22455">
    <property type="entry name" value="KH-I_Rnc1_rpt1"/>
    <property type="match status" value="1"/>
</dbReference>
<protein>
    <submittedName>
        <fullName evidence="5">PAB1 binding protein</fullName>
    </submittedName>
</protein>
<dbReference type="CDD" id="cd18186">
    <property type="entry name" value="BTB_POZ_ZBTB_KLHL-like"/>
    <property type="match status" value="1"/>
</dbReference>
<feature type="compositionally biased region" description="Basic and acidic residues" evidence="3">
    <location>
        <begin position="29"/>
        <end position="40"/>
    </location>
</feature>
<dbReference type="CDD" id="cd22439">
    <property type="entry name" value="KH-I_PCBP_rpt3"/>
    <property type="match status" value="1"/>
</dbReference>